<comment type="caution">
    <text evidence="1">The sequence shown here is derived from an EMBL/GenBank/DDBJ whole genome shotgun (WGS) entry which is preliminary data.</text>
</comment>
<accession>A0A062UJA7</accession>
<sequence>MKDKRAEIHGRITAYQAQIAQAKHDLAHINASIRLFTDICVRHLEVDGELTTRDLAERVMIERRLDATDATLRNSVVFKVVQALRHAARRKHVRMVEKRKGMCVWAPGDAVTLRVVASRCWHPIPVRSGLKSLAPGEPSIDIEVGRADTMTPAHVCGCHASFLFSQDRDDLFLSEFAFAHCLSPLRQTLHSNAGPNGYQVTLYECIPYASKWAVGRPMKGRQKSVCLHTVWTRAEISCIRVGNSR</sequence>
<proteinExistence type="predicted"/>
<dbReference type="STRING" id="1280947.HY30_07935"/>
<evidence type="ECO:0000313" key="2">
    <source>
        <dbReference type="Proteomes" id="UP000027190"/>
    </source>
</evidence>
<organism evidence="1 2">
    <name type="scientific">Hyphomonas chukchiensis</name>
    <dbReference type="NCBI Taxonomy" id="1280947"/>
    <lineage>
        <taxon>Bacteria</taxon>
        <taxon>Pseudomonadati</taxon>
        <taxon>Pseudomonadota</taxon>
        <taxon>Alphaproteobacteria</taxon>
        <taxon>Hyphomonadales</taxon>
        <taxon>Hyphomonadaceae</taxon>
        <taxon>Hyphomonas</taxon>
    </lineage>
</organism>
<name>A0A062UJA7_9PROT</name>
<evidence type="ECO:0000313" key="1">
    <source>
        <dbReference type="EMBL" id="KCZ56175.1"/>
    </source>
</evidence>
<protein>
    <submittedName>
        <fullName evidence="1">Uncharacterized protein</fullName>
    </submittedName>
</protein>
<dbReference type="Proteomes" id="UP000027190">
    <property type="component" value="Unassembled WGS sequence"/>
</dbReference>
<dbReference type="AlphaFoldDB" id="A0A062UJA7"/>
<dbReference type="eggNOG" id="ENOG50335HH">
    <property type="taxonomic scope" value="Bacteria"/>
</dbReference>
<dbReference type="EMBL" id="AWFG01000052">
    <property type="protein sequence ID" value="KCZ56175.1"/>
    <property type="molecule type" value="Genomic_DNA"/>
</dbReference>
<gene>
    <name evidence="1" type="ORF">HY30_07935</name>
</gene>
<keyword evidence="2" id="KW-1185">Reference proteome</keyword>
<reference evidence="1 2" key="1">
    <citation type="journal article" date="2014" name="Antonie Van Leeuwenhoek">
        <title>Hyphomonas beringensis sp. nov. and Hyphomonas chukchiensis sp. nov., isolated from surface seawater of the Bering Sea and Chukchi Sea.</title>
        <authorList>
            <person name="Li C."/>
            <person name="Lai Q."/>
            <person name="Li G."/>
            <person name="Dong C."/>
            <person name="Wang J."/>
            <person name="Liao Y."/>
            <person name="Shao Z."/>
        </authorList>
    </citation>
    <scope>NUCLEOTIDE SEQUENCE [LARGE SCALE GENOMIC DNA]</scope>
    <source>
        <strain evidence="1 2">BH-BN04-4</strain>
    </source>
</reference>